<dbReference type="EMBL" id="FXBJ01000002">
    <property type="protein sequence ID" value="SMH26705.1"/>
    <property type="molecule type" value="Genomic_DNA"/>
</dbReference>
<evidence type="ECO:0000313" key="3">
    <source>
        <dbReference type="EMBL" id="SMH26705.1"/>
    </source>
</evidence>
<feature type="transmembrane region" description="Helical" evidence="1">
    <location>
        <begin position="195"/>
        <end position="215"/>
    </location>
</feature>
<reference evidence="3 4" key="1">
    <citation type="submission" date="2017-04" db="EMBL/GenBank/DDBJ databases">
        <authorList>
            <person name="Afonso C.L."/>
            <person name="Miller P.J."/>
            <person name="Scott M.A."/>
            <person name="Spackman E."/>
            <person name="Goraichik I."/>
            <person name="Dimitrov K.M."/>
            <person name="Suarez D.L."/>
            <person name="Swayne D.E."/>
        </authorList>
    </citation>
    <scope>NUCLEOTIDE SEQUENCE [LARGE SCALE GENOMIC DNA]</scope>
    <source>
        <strain evidence="3 4">LMG26642</strain>
    </source>
</reference>
<feature type="transmembrane region" description="Helical" evidence="1">
    <location>
        <begin position="78"/>
        <end position="99"/>
    </location>
</feature>
<feature type="transmembrane region" description="Helical" evidence="1">
    <location>
        <begin position="36"/>
        <end position="57"/>
    </location>
</feature>
<dbReference type="AlphaFoldDB" id="A0A1X7MPT4"/>
<dbReference type="GO" id="GO:0016747">
    <property type="term" value="F:acyltransferase activity, transferring groups other than amino-acyl groups"/>
    <property type="evidence" value="ECO:0007669"/>
    <property type="project" value="InterPro"/>
</dbReference>
<keyword evidence="1" id="KW-0812">Transmembrane</keyword>
<keyword evidence="4" id="KW-1185">Reference proteome</keyword>
<dbReference type="RefSeq" id="WP_085558595.1">
    <property type="nucleotide sequence ID" value="NZ_FOAH01000017.1"/>
</dbReference>
<gene>
    <name evidence="3" type="ORF">SAMN04488700_0229</name>
</gene>
<feature type="domain" description="Acyltransferase 3" evidence="2">
    <location>
        <begin position="6"/>
        <end position="305"/>
    </location>
</feature>
<proteinExistence type="predicted"/>
<keyword evidence="3" id="KW-0012">Acyltransferase</keyword>
<feature type="transmembrane region" description="Helical" evidence="1">
    <location>
        <begin position="271"/>
        <end position="288"/>
    </location>
</feature>
<dbReference type="Proteomes" id="UP000193435">
    <property type="component" value="Unassembled WGS sequence"/>
</dbReference>
<feature type="transmembrane region" description="Helical" evidence="1">
    <location>
        <begin position="12"/>
        <end position="30"/>
    </location>
</feature>
<feature type="transmembrane region" description="Helical" evidence="1">
    <location>
        <begin position="143"/>
        <end position="162"/>
    </location>
</feature>
<protein>
    <submittedName>
        <fullName evidence="3">Surface polysaccharide O-acyltransferase, integral membrane enzyme</fullName>
    </submittedName>
</protein>
<keyword evidence="3" id="KW-0808">Transferase</keyword>
<keyword evidence="1" id="KW-0472">Membrane</keyword>
<accession>A0A1X7MPT4</accession>
<feature type="transmembrane region" description="Helical" evidence="1">
    <location>
        <begin position="168"/>
        <end position="188"/>
    </location>
</feature>
<feature type="transmembrane region" description="Helical" evidence="1">
    <location>
        <begin position="294"/>
        <end position="312"/>
    </location>
</feature>
<dbReference type="Pfam" id="PF01757">
    <property type="entry name" value="Acyl_transf_3"/>
    <property type="match status" value="1"/>
</dbReference>
<sequence length="324" mass="38036">MVYNRTIDVMKGLAILFVIFIHSLTNQTVLDIGGPFYILQAVPLFLVIAGFNNTMSYERHHSETLIDLYQPILLLKKLNRILLPAVLAYLFQLVIGPFIGEEASIFFYLFGRGGFGGFFISIMIQLIFFLPFLYYLAKRNHHLMLLISFLVNLGFELASDILDLPPFLYRLFFFRYLFAIALGIWFYFIQQDKKALTIIKIGAFLSILYLILVHYFDYNGSFYSFDTAWRGQNPLTFFYPLFLFHLGLTYLPKLRWNILYEGLACLGKQSYHIFIVQMVYFWVIASYIDKTQSILVIDLASCLIIGSAYYHLEKFYFRHKKHLR</sequence>
<feature type="transmembrane region" description="Helical" evidence="1">
    <location>
        <begin position="105"/>
        <end position="136"/>
    </location>
</feature>
<dbReference type="STRING" id="1073423.SAMN04488700_0229"/>
<evidence type="ECO:0000256" key="1">
    <source>
        <dbReference type="SAM" id="Phobius"/>
    </source>
</evidence>
<dbReference type="OrthoDB" id="847983at2"/>
<dbReference type="InterPro" id="IPR002656">
    <property type="entry name" value="Acyl_transf_3_dom"/>
</dbReference>
<feature type="transmembrane region" description="Helical" evidence="1">
    <location>
        <begin position="235"/>
        <end position="251"/>
    </location>
</feature>
<evidence type="ECO:0000313" key="4">
    <source>
        <dbReference type="Proteomes" id="UP000193435"/>
    </source>
</evidence>
<name>A0A1X7MPT4_9LACT</name>
<keyword evidence="1" id="KW-1133">Transmembrane helix</keyword>
<organism evidence="3 4">
    <name type="scientific">Carnobacterium iners</name>
    <dbReference type="NCBI Taxonomy" id="1073423"/>
    <lineage>
        <taxon>Bacteria</taxon>
        <taxon>Bacillati</taxon>
        <taxon>Bacillota</taxon>
        <taxon>Bacilli</taxon>
        <taxon>Lactobacillales</taxon>
        <taxon>Carnobacteriaceae</taxon>
        <taxon>Carnobacterium</taxon>
    </lineage>
</organism>
<evidence type="ECO:0000259" key="2">
    <source>
        <dbReference type="Pfam" id="PF01757"/>
    </source>
</evidence>